<dbReference type="InterPro" id="IPR003441">
    <property type="entry name" value="NAC-dom"/>
</dbReference>
<keyword evidence="2" id="KW-0238">DNA-binding</keyword>
<evidence type="ECO:0000259" key="7">
    <source>
        <dbReference type="PROSITE" id="PS51005"/>
    </source>
</evidence>
<dbReference type="Gene3D" id="2.170.150.80">
    <property type="entry name" value="NAC domain"/>
    <property type="match status" value="1"/>
</dbReference>
<dbReference type="InterPro" id="IPR036093">
    <property type="entry name" value="NAC_dom_sf"/>
</dbReference>
<evidence type="ECO:0000313" key="8">
    <source>
        <dbReference type="EMBL" id="KAK9727035.1"/>
    </source>
</evidence>
<feature type="domain" description="NAC" evidence="7">
    <location>
        <begin position="29"/>
        <end position="171"/>
    </location>
</feature>
<protein>
    <recommendedName>
        <fullName evidence="7">NAC domain-containing protein</fullName>
    </recommendedName>
</protein>
<keyword evidence="6" id="KW-0812">Transmembrane</keyword>
<keyword evidence="3" id="KW-0804">Transcription</keyword>
<sequence length="400" mass="44109">MEVGGKGEEGSKKEMSKEAADMSIAASTMFPGFKFSPTDEELLLYYLTNKLNGFEACVQVIAEIDICKYEPWDLPSKSIINSDQEWFFFSPRGKKYPNGSQSKRATETGYWKATGKERSVKSGSKLIGTKRTLVFHIGRAPKGERTEWLMHEYCMTGKGQDALVVCRVWRKSDNHTSGGTSGHITTPNSCTMGSSGTNSGCGLEPVHTIAGNTMAESSMKKSSSSHESHSIEHLDSASQSSWKVLKDDMLQHDSSHAKRINYEDDLFAEILNDNIVQLDECPSPTSTAAGTPPVTTTTTTVSVVPRTSGSTSLTQSYSQGTANRRIRLRKQRRMSPQKDDLEEQTGENEVPTWAASILRGLMRLQVAGNQLFVVVIMAVWLILMVSYAANPKLFTYASRT</sequence>
<evidence type="ECO:0000256" key="4">
    <source>
        <dbReference type="ARBA" id="ARBA00023242"/>
    </source>
</evidence>
<keyword evidence="4" id="KW-0539">Nucleus</keyword>
<feature type="region of interest" description="Disordered" evidence="5">
    <location>
        <begin position="215"/>
        <end position="235"/>
    </location>
</feature>
<evidence type="ECO:0000256" key="6">
    <source>
        <dbReference type="SAM" id="Phobius"/>
    </source>
</evidence>
<evidence type="ECO:0000256" key="3">
    <source>
        <dbReference type="ARBA" id="ARBA00023163"/>
    </source>
</evidence>
<proteinExistence type="predicted"/>
<organism evidence="8 9">
    <name type="scientific">Saponaria officinalis</name>
    <name type="common">Common soapwort</name>
    <name type="synonym">Lychnis saponaria</name>
    <dbReference type="NCBI Taxonomy" id="3572"/>
    <lineage>
        <taxon>Eukaryota</taxon>
        <taxon>Viridiplantae</taxon>
        <taxon>Streptophyta</taxon>
        <taxon>Embryophyta</taxon>
        <taxon>Tracheophyta</taxon>
        <taxon>Spermatophyta</taxon>
        <taxon>Magnoliopsida</taxon>
        <taxon>eudicotyledons</taxon>
        <taxon>Gunneridae</taxon>
        <taxon>Pentapetalae</taxon>
        <taxon>Caryophyllales</taxon>
        <taxon>Caryophyllaceae</taxon>
        <taxon>Caryophylleae</taxon>
        <taxon>Saponaria</taxon>
    </lineage>
</organism>
<dbReference type="PANTHER" id="PTHR31744">
    <property type="entry name" value="PROTEIN CUP-SHAPED COTYLEDON 2-RELATED"/>
    <property type="match status" value="1"/>
</dbReference>
<dbReference type="PANTHER" id="PTHR31744:SF210">
    <property type="entry name" value="NAC DOMAIN-CONTAINING PROTEIN 86-LIKE"/>
    <property type="match status" value="1"/>
</dbReference>
<comment type="caution">
    <text evidence="8">The sequence shown here is derived from an EMBL/GenBank/DDBJ whole genome shotgun (WGS) entry which is preliminary data.</text>
</comment>
<dbReference type="EMBL" id="JBDFQZ010000005">
    <property type="protein sequence ID" value="KAK9727035.1"/>
    <property type="molecule type" value="Genomic_DNA"/>
</dbReference>
<dbReference type="AlphaFoldDB" id="A0AAW1L2G4"/>
<reference evidence="8" key="1">
    <citation type="submission" date="2024-03" db="EMBL/GenBank/DDBJ databases">
        <title>WGS assembly of Saponaria officinalis var. Norfolk2.</title>
        <authorList>
            <person name="Jenkins J."/>
            <person name="Shu S."/>
            <person name="Grimwood J."/>
            <person name="Barry K."/>
            <person name="Goodstein D."/>
            <person name="Schmutz J."/>
            <person name="Leebens-Mack J."/>
            <person name="Osbourn A."/>
        </authorList>
    </citation>
    <scope>NUCLEOTIDE SEQUENCE [LARGE SCALE GENOMIC DNA]</scope>
    <source>
        <strain evidence="8">JIC</strain>
    </source>
</reference>
<evidence type="ECO:0000256" key="1">
    <source>
        <dbReference type="ARBA" id="ARBA00023015"/>
    </source>
</evidence>
<keyword evidence="6" id="KW-1133">Transmembrane helix</keyword>
<keyword evidence="1" id="KW-0805">Transcription regulation</keyword>
<dbReference type="PROSITE" id="PS51005">
    <property type="entry name" value="NAC"/>
    <property type="match status" value="1"/>
</dbReference>
<keyword evidence="9" id="KW-1185">Reference proteome</keyword>
<evidence type="ECO:0000256" key="2">
    <source>
        <dbReference type="ARBA" id="ARBA00023125"/>
    </source>
</evidence>
<dbReference type="GO" id="GO:0006355">
    <property type="term" value="P:regulation of DNA-templated transcription"/>
    <property type="evidence" value="ECO:0007669"/>
    <property type="project" value="InterPro"/>
</dbReference>
<dbReference type="Proteomes" id="UP001443914">
    <property type="component" value="Unassembled WGS sequence"/>
</dbReference>
<keyword evidence="6" id="KW-0472">Membrane</keyword>
<dbReference type="GO" id="GO:0003677">
    <property type="term" value="F:DNA binding"/>
    <property type="evidence" value="ECO:0007669"/>
    <property type="project" value="UniProtKB-KW"/>
</dbReference>
<evidence type="ECO:0000256" key="5">
    <source>
        <dbReference type="SAM" id="MobiDB-lite"/>
    </source>
</evidence>
<feature type="transmembrane region" description="Helical" evidence="6">
    <location>
        <begin position="371"/>
        <end position="389"/>
    </location>
</feature>
<accession>A0AAW1L2G4</accession>
<dbReference type="Pfam" id="PF02365">
    <property type="entry name" value="NAM"/>
    <property type="match status" value="1"/>
</dbReference>
<gene>
    <name evidence="8" type="ORF">RND81_05G253900</name>
</gene>
<feature type="compositionally biased region" description="Basic and acidic residues" evidence="5">
    <location>
        <begin position="224"/>
        <end position="235"/>
    </location>
</feature>
<name>A0AAW1L2G4_SAPOF</name>
<evidence type="ECO:0000313" key="9">
    <source>
        <dbReference type="Proteomes" id="UP001443914"/>
    </source>
</evidence>
<dbReference type="SUPFAM" id="SSF101941">
    <property type="entry name" value="NAC domain"/>
    <property type="match status" value="1"/>
</dbReference>